<evidence type="ECO:0000313" key="1">
    <source>
        <dbReference type="EMBL" id="MFD0975401.1"/>
    </source>
</evidence>
<evidence type="ECO:0000313" key="2">
    <source>
        <dbReference type="Proteomes" id="UP001597100"/>
    </source>
</evidence>
<dbReference type="EMBL" id="JBHTJP010000015">
    <property type="protein sequence ID" value="MFD0975401.1"/>
    <property type="molecule type" value="Genomic_DNA"/>
</dbReference>
<proteinExistence type="predicted"/>
<sequence length="142" mass="16653">MTVKKIYVHLIDGTDVWVPVDAIKVNPEQFEILAGDEYTHIDDPNYFFEFYPGDLVELSSHTFSNGKKEKVAKKLIRYGQSEDRKLNEFKFKATKLQLKFDRLTANMYRKEIERIKQQHAAGHVFYPAILETVEKLESLIKK</sequence>
<dbReference type="Proteomes" id="UP001597100">
    <property type="component" value="Unassembled WGS sequence"/>
</dbReference>
<keyword evidence="2" id="KW-1185">Reference proteome</keyword>
<comment type="caution">
    <text evidence="1">The sequence shown here is derived from an EMBL/GenBank/DDBJ whole genome shotgun (WGS) entry which is preliminary data.</text>
</comment>
<dbReference type="RefSeq" id="WP_380736419.1">
    <property type="nucleotide sequence ID" value="NZ_JBHTJP010000015.1"/>
</dbReference>
<reference evidence="2" key="1">
    <citation type="journal article" date="2019" name="Int. J. Syst. Evol. Microbiol.">
        <title>The Global Catalogue of Microorganisms (GCM) 10K type strain sequencing project: providing services to taxonomists for standard genome sequencing and annotation.</title>
        <authorList>
            <consortium name="The Broad Institute Genomics Platform"/>
            <consortium name="The Broad Institute Genome Sequencing Center for Infectious Disease"/>
            <person name="Wu L."/>
            <person name="Ma J."/>
        </authorList>
    </citation>
    <scope>NUCLEOTIDE SEQUENCE [LARGE SCALE GENOMIC DNA]</scope>
    <source>
        <strain evidence="2">CCUG 60898</strain>
    </source>
</reference>
<name>A0ABW3IBB6_9FLAO</name>
<organism evidence="1 2">
    <name type="scientific">Salinimicrobium gaetbulicola</name>
    <dbReference type="NCBI Taxonomy" id="999702"/>
    <lineage>
        <taxon>Bacteria</taxon>
        <taxon>Pseudomonadati</taxon>
        <taxon>Bacteroidota</taxon>
        <taxon>Flavobacteriia</taxon>
        <taxon>Flavobacteriales</taxon>
        <taxon>Flavobacteriaceae</taxon>
        <taxon>Salinimicrobium</taxon>
    </lineage>
</organism>
<protein>
    <submittedName>
        <fullName evidence="1">Uncharacterized protein</fullName>
    </submittedName>
</protein>
<gene>
    <name evidence="1" type="ORF">ACFQ1G_01235</name>
</gene>
<accession>A0ABW3IBB6</accession>